<dbReference type="InterPro" id="IPR013740">
    <property type="entry name" value="Redoxin"/>
</dbReference>
<dbReference type="EMBL" id="JAENIL010000101">
    <property type="protein sequence ID" value="MBK1880587.1"/>
    <property type="molecule type" value="Genomic_DNA"/>
</dbReference>
<dbReference type="Gene3D" id="3.40.30.10">
    <property type="entry name" value="Glutaredoxin"/>
    <property type="match status" value="1"/>
</dbReference>
<dbReference type="RefSeq" id="WP_200359715.1">
    <property type="nucleotide sequence ID" value="NZ_JAENIL010000101.1"/>
</dbReference>
<protein>
    <submittedName>
        <fullName evidence="2">TlpA family protein disulfide reductase</fullName>
    </submittedName>
</protein>
<evidence type="ECO:0000313" key="3">
    <source>
        <dbReference type="Proteomes" id="UP000617628"/>
    </source>
</evidence>
<gene>
    <name evidence="2" type="ORF">JIN87_27115</name>
</gene>
<keyword evidence="3" id="KW-1185">Reference proteome</keyword>
<evidence type="ECO:0000259" key="1">
    <source>
        <dbReference type="PROSITE" id="PS51352"/>
    </source>
</evidence>
<dbReference type="Pfam" id="PF08534">
    <property type="entry name" value="Redoxin"/>
    <property type="match status" value="1"/>
</dbReference>
<proteinExistence type="predicted"/>
<dbReference type="AlphaFoldDB" id="A0A934S6E5"/>
<dbReference type="Proteomes" id="UP000617628">
    <property type="component" value="Unassembled WGS sequence"/>
</dbReference>
<dbReference type="PANTHER" id="PTHR42852:SF17">
    <property type="entry name" value="THIOREDOXIN-LIKE PROTEIN HI_1115"/>
    <property type="match status" value="1"/>
</dbReference>
<reference evidence="2" key="1">
    <citation type="submission" date="2021-01" db="EMBL/GenBank/DDBJ databases">
        <title>Modified the classification status of verrucomicrobia.</title>
        <authorList>
            <person name="Feng X."/>
        </authorList>
    </citation>
    <scope>NUCLEOTIDE SEQUENCE</scope>
    <source>
        <strain evidence="2">KCTC 13126</strain>
    </source>
</reference>
<comment type="caution">
    <text evidence="2">The sequence shown here is derived from an EMBL/GenBank/DDBJ whole genome shotgun (WGS) entry which is preliminary data.</text>
</comment>
<organism evidence="2 3">
    <name type="scientific">Pelagicoccus mobilis</name>
    <dbReference type="NCBI Taxonomy" id="415221"/>
    <lineage>
        <taxon>Bacteria</taxon>
        <taxon>Pseudomonadati</taxon>
        <taxon>Verrucomicrobiota</taxon>
        <taxon>Opitutia</taxon>
        <taxon>Puniceicoccales</taxon>
        <taxon>Pelagicoccaceae</taxon>
        <taxon>Pelagicoccus</taxon>
    </lineage>
</organism>
<dbReference type="PROSITE" id="PS51352">
    <property type="entry name" value="THIOREDOXIN_2"/>
    <property type="match status" value="1"/>
</dbReference>
<dbReference type="InterPro" id="IPR036249">
    <property type="entry name" value="Thioredoxin-like_sf"/>
</dbReference>
<feature type="domain" description="Thioredoxin" evidence="1">
    <location>
        <begin position="26"/>
        <end position="164"/>
    </location>
</feature>
<dbReference type="GO" id="GO:0016491">
    <property type="term" value="F:oxidoreductase activity"/>
    <property type="evidence" value="ECO:0007669"/>
    <property type="project" value="InterPro"/>
</dbReference>
<dbReference type="InterPro" id="IPR013766">
    <property type="entry name" value="Thioredoxin_domain"/>
</dbReference>
<accession>A0A934S6E5</accession>
<dbReference type="SUPFAM" id="SSF52833">
    <property type="entry name" value="Thioredoxin-like"/>
    <property type="match status" value="1"/>
</dbReference>
<name>A0A934S6E5_9BACT</name>
<dbReference type="CDD" id="cd02966">
    <property type="entry name" value="TlpA_like_family"/>
    <property type="match status" value="1"/>
</dbReference>
<evidence type="ECO:0000313" key="2">
    <source>
        <dbReference type="EMBL" id="MBK1880587.1"/>
    </source>
</evidence>
<dbReference type="PANTHER" id="PTHR42852">
    <property type="entry name" value="THIOL:DISULFIDE INTERCHANGE PROTEIN DSBE"/>
    <property type="match status" value="1"/>
</dbReference>
<dbReference type="InterPro" id="IPR050553">
    <property type="entry name" value="Thioredoxin_ResA/DsbE_sf"/>
</dbReference>
<sequence length="168" mass="18700">MNTLYKIKAAFAVVAIGFVPVLFGEWKEGDVLPELSGFGLQGDLPELEGKVTYVDFWASWCAPCKAAFPEIERLYQKHGEKGFQVVAVSVDSSEKMMRRFLDRVKPSFATVWDEEQQLVETAEVGVMPTSFLVDGEGKIRSVHEGWGGKETAVELEAEILELLKEAGR</sequence>